<comment type="caution">
    <text evidence="4">The sequence shown here is derived from an EMBL/GenBank/DDBJ whole genome shotgun (WGS) entry which is preliminary data.</text>
</comment>
<evidence type="ECO:0000256" key="1">
    <source>
        <dbReference type="SAM" id="Phobius"/>
    </source>
</evidence>
<dbReference type="RefSeq" id="WP_133992818.1">
    <property type="nucleotide sequence ID" value="NZ_SODV01000001.1"/>
</dbReference>
<dbReference type="GO" id="GO:0016989">
    <property type="term" value="F:sigma factor antagonist activity"/>
    <property type="evidence" value="ECO:0007669"/>
    <property type="project" value="TreeGrafter"/>
</dbReference>
<organism evidence="4 5">
    <name type="scientific">Dinghuibacter silviterrae</name>
    <dbReference type="NCBI Taxonomy" id="1539049"/>
    <lineage>
        <taxon>Bacteria</taxon>
        <taxon>Pseudomonadati</taxon>
        <taxon>Bacteroidota</taxon>
        <taxon>Chitinophagia</taxon>
        <taxon>Chitinophagales</taxon>
        <taxon>Chitinophagaceae</taxon>
        <taxon>Dinghuibacter</taxon>
    </lineage>
</organism>
<dbReference type="Proteomes" id="UP000294498">
    <property type="component" value="Unassembled WGS sequence"/>
</dbReference>
<feature type="domain" description="Protein FecR C-terminal" evidence="3">
    <location>
        <begin position="323"/>
        <end position="390"/>
    </location>
</feature>
<accession>A0A4R8DUH8</accession>
<dbReference type="Gene3D" id="2.60.120.1440">
    <property type="match status" value="1"/>
</dbReference>
<proteinExistence type="predicted"/>
<keyword evidence="1" id="KW-0472">Membrane</keyword>
<protein>
    <submittedName>
        <fullName evidence="4">FecR family protein</fullName>
    </submittedName>
</protein>
<dbReference type="InterPro" id="IPR012373">
    <property type="entry name" value="Ferrdict_sens_TM"/>
</dbReference>
<dbReference type="Pfam" id="PF16344">
    <property type="entry name" value="FecR_C"/>
    <property type="match status" value="1"/>
</dbReference>
<dbReference type="AlphaFoldDB" id="A0A4R8DUH8"/>
<dbReference type="PANTHER" id="PTHR30273:SF2">
    <property type="entry name" value="PROTEIN FECR"/>
    <property type="match status" value="1"/>
</dbReference>
<evidence type="ECO:0000313" key="5">
    <source>
        <dbReference type="Proteomes" id="UP000294498"/>
    </source>
</evidence>
<feature type="domain" description="FecR protein" evidence="2">
    <location>
        <begin position="186"/>
        <end position="280"/>
    </location>
</feature>
<keyword evidence="1" id="KW-0812">Transmembrane</keyword>
<keyword evidence="1" id="KW-1133">Transmembrane helix</keyword>
<name>A0A4R8DUH8_9BACT</name>
<dbReference type="InterPro" id="IPR032508">
    <property type="entry name" value="FecR_C"/>
</dbReference>
<dbReference type="PANTHER" id="PTHR30273">
    <property type="entry name" value="PERIPLASMIC SIGNAL SENSOR AND SIGMA FACTOR ACTIVATOR FECR-RELATED"/>
    <property type="match status" value="1"/>
</dbReference>
<dbReference type="EMBL" id="SODV01000001">
    <property type="protein sequence ID" value="TDX00811.1"/>
    <property type="molecule type" value="Genomic_DNA"/>
</dbReference>
<dbReference type="Pfam" id="PF04773">
    <property type="entry name" value="FecR"/>
    <property type="match status" value="1"/>
</dbReference>
<keyword evidence="5" id="KW-1185">Reference proteome</keyword>
<reference evidence="4 5" key="1">
    <citation type="submission" date="2019-03" db="EMBL/GenBank/DDBJ databases">
        <title>Genomic Encyclopedia of Type Strains, Phase IV (KMG-IV): sequencing the most valuable type-strain genomes for metagenomic binning, comparative biology and taxonomic classification.</title>
        <authorList>
            <person name="Goeker M."/>
        </authorList>
    </citation>
    <scope>NUCLEOTIDE SEQUENCE [LARGE SCALE GENOMIC DNA]</scope>
    <source>
        <strain evidence="4 5">DSM 100059</strain>
    </source>
</reference>
<dbReference type="OrthoDB" id="1099963at2"/>
<feature type="transmembrane region" description="Helical" evidence="1">
    <location>
        <begin position="85"/>
        <end position="105"/>
    </location>
</feature>
<evidence type="ECO:0000259" key="2">
    <source>
        <dbReference type="Pfam" id="PF04773"/>
    </source>
</evidence>
<evidence type="ECO:0000259" key="3">
    <source>
        <dbReference type="Pfam" id="PF16344"/>
    </source>
</evidence>
<sequence length="392" mass="42418">MKKAEITYLLEQYMLGRLTESESEALLEQTSQENEAAMLAVLQEYLETESAGAIPVDPAVLAQLVQRIVSVDKGLVPIRRKRRHWVWVAAAACLLGAGVFAWYTWTPKPPAIEVAQPQAQRFKNDVAAPAGSRAVLTLGSGQKVVLDSLSTGTFGKQGAASLVKTGSGKLAYNALDKTPAEIVYNTLTTGRGGQTSVVLADGTKVWLDASSSLRYPTAFGAGPRRVELTGQAYFEVGKKAGSPFCVEVGGMEVKALGTDFNVKAFTDESVQVVTLLGGKVLVSRDNVTTDLSPGQQARVSDHGGISRTDQADIEEVMAWKNGYFVFHGVDMQSLLREAARWYDVDVENRRKDNPKFYGEVSRSTPLSDLLKAMELSGRVTFGIEGKKIIVLP</sequence>
<dbReference type="InterPro" id="IPR006860">
    <property type="entry name" value="FecR"/>
</dbReference>
<gene>
    <name evidence="4" type="ORF">EDB95_1840</name>
</gene>
<dbReference type="Gene3D" id="3.55.50.30">
    <property type="match status" value="1"/>
</dbReference>
<evidence type="ECO:0000313" key="4">
    <source>
        <dbReference type="EMBL" id="TDX00811.1"/>
    </source>
</evidence>